<dbReference type="Proteomes" id="UP000317691">
    <property type="component" value="Unassembled WGS sequence"/>
</dbReference>
<keyword evidence="1" id="KW-0131">Cell cycle</keyword>
<sequence>MSTGGATRYVLRELWRGLARHRALCITSVISMASILLIFLLFLMVLQSVDQYTSHLESREEVSVFLNEGLSRADLATVAAALRSIEGVDSVRYVSKDEAWESFRQDITDEALVQAVGSNPLPASYVLRPGEGYRTAEGVRSIARAAETVPHVEDVRYAGEWVLRAEQVVGTLRRIGAALGMIVLLGVLFVVGATTRLSVQTRLDSIHLVRSLGGGFLFNEAPYLLEGFALAAVSSVLTIAMARALNDQLAEGVFRLQFLPPIALLCFVGVSGLLGLIGSWIAVATLPRKWLL</sequence>
<reference evidence="4 5" key="1">
    <citation type="journal article" date="2019" name="Nat. Microbiol.">
        <title>Mediterranean grassland soil C-N compound turnover is dependent on rainfall and depth, and is mediated by genomically divergent microorganisms.</title>
        <authorList>
            <person name="Diamond S."/>
            <person name="Andeer P.F."/>
            <person name="Li Z."/>
            <person name="Crits-Christoph A."/>
            <person name="Burstein D."/>
            <person name="Anantharaman K."/>
            <person name="Lane K.R."/>
            <person name="Thomas B.C."/>
            <person name="Pan C."/>
            <person name="Northen T.R."/>
            <person name="Banfield J.F."/>
        </authorList>
    </citation>
    <scope>NUCLEOTIDE SEQUENCE [LARGE SCALE GENOMIC DNA]</scope>
    <source>
        <strain evidence="4">WS_9</strain>
    </source>
</reference>
<dbReference type="PANTHER" id="PTHR47755">
    <property type="entry name" value="CELL DIVISION PROTEIN FTSX"/>
    <property type="match status" value="1"/>
</dbReference>
<keyword evidence="1" id="KW-0132">Cell division</keyword>
<dbReference type="GO" id="GO:0051301">
    <property type="term" value="P:cell division"/>
    <property type="evidence" value="ECO:0007669"/>
    <property type="project" value="UniProtKB-KW"/>
</dbReference>
<proteinExistence type="inferred from homology"/>
<dbReference type="GO" id="GO:0016020">
    <property type="term" value="C:membrane"/>
    <property type="evidence" value="ECO:0007669"/>
    <property type="project" value="InterPro"/>
</dbReference>
<feature type="domain" description="FtsX extracellular" evidence="3">
    <location>
        <begin position="61"/>
        <end position="155"/>
    </location>
</feature>
<dbReference type="PANTHER" id="PTHR47755:SF1">
    <property type="entry name" value="CELL DIVISION PROTEIN FTSX"/>
    <property type="match status" value="1"/>
</dbReference>
<comment type="similarity">
    <text evidence="1">Belongs to the ABC-4 integral membrane protein family. FtsX subfamily.</text>
</comment>
<name>A0A538TGE8_UNCEI</name>
<keyword evidence="1 2" id="KW-0472">Membrane</keyword>
<keyword evidence="1" id="KW-1003">Cell membrane</keyword>
<evidence type="ECO:0000259" key="3">
    <source>
        <dbReference type="Pfam" id="PF18075"/>
    </source>
</evidence>
<feature type="transmembrane region" description="Helical" evidence="2">
    <location>
        <begin position="175"/>
        <end position="199"/>
    </location>
</feature>
<evidence type="ECO:0000313" key="5">
    <source>
        <dbReference type="Proteomes" id="UP000317691"/>
    </source>
</evidence>
<gene>
    <name evidence="4" type="ORF">E6K79_11700</name>
</gene>
<evidence type="ECO:0000256" key="1">
    <source>
        <dbReference type="PIRNR" id="PIRNR003097"/>
    </source>
</evidence>
<dbReference type="PIRSF" id="PIRSF003097">
    <property type="entry name" value="FtsX"/>
    <property type="match status" value="1"/>
</dbReference>
<protein>
    <recommendedName>
        <fullName evidence="1">Cell division protein FtsX</fullName>
    </recommendedName>
</protein>
<feature type="transmembrane region" description="Helical" evidence="2">
    <location>
        <begin position="21"/>
        <end position="46"/>
    </location>
</feature>
<feature type="transmembrane region" description="Helical" evidence="2">
    <location>
        <begin position="220"/>
        <end position="242"/>
    </location>
</feature>
<dbReference type="InterPro" id="IPR004513">
    <property type="entry name" value="FtsX"/>
</dbReference>
<dbReference type="InterPro" id="IPR040690">
    <property type="entry name" value="FtsX_ECD"/>
</dbReference>
<dbReference type="Pfam" id="PF18075">
    <property type="entry name" value="FtsX_ECD"/>
    <property type="match status" value="1"/>
</dbReference>
<accession>A0A538TGE8</accession>
<keyword evidence="2" id="KW-1133">Transmembrane helix</keyword>
<comment type="caution">
    <text evidence="4">The sequence shown here is derived from an EMBL/GenBank/DDBJ whole genome shotgun (WGS) entry which is preliminary data.</text>
</comment>
<dbReference type="AlphaFoldDB" id="A0A538TGE8"/>
<keyword evidence="2" id="KW-0812">Transmembrane</keyword>
<dbReference type="EMBL" id="VBOZ01000036">
    <property type="protein sequence ID" value="TMQ62715.1"/>
    <property type="molecule type" value="Genomic_DNA"/>
</dbReference>
<organism evidence="4 5">
    <name type="scientific">Eiseniibacteriota bacterium</name>
    <dbReference type="NCBI Taxonomy" id="2212470"/>
    <lineage>
        <taxon>Bacteria</taxon>
        <taxon>Candidatus Eiseniibacteriota</taxon>
    </lineage>
</organism>
<dbReference type="Gene3D" id="3.30.70.3040">
    <property type="match status" value="1"/>
</dbReference>
<evidence type="ECO:0000256" key="2">
    <source>
        <dbReference type="SAM" id="Phobius"/>
    </source>
</evidence>
<feature type="transmembrane region" description="Helical" evidence="2">
    <location>
        <begin position="262"/>
        <end position="286"/>
    </location>
</feature>
<evidence type="ECO:0000313" key="4">
    <source>
        <dbReference type="EMBL" id="TMQ62715.1"/>
    </source>
</evidence>